<organism evidence="2 3">
    <name type="scientific">Vitis vinifera</name>
    <name type="common">Grape</name>
    <dbReference type="NCBI Taxonomy" id="29760"/>
    <lineage>
        <taxon>Eukaryota</taxon>
        <taxon>Viridiplantae</taxon>
        <taxon>Streptophyta</taxon>
        <taxon>Embryophyta</taxon>
        <taxon>Tracheophyta</taxon>
        <taxon>Spermatophyta</taxon>
        <taxon>Magnoliopsida</taxon>
        <taxon>eudicotyledons</taxon>
        <taxon>Gunneridae</taxon>
        <taxon>Pentapetalae</taxon>
        <taxon>rosids</taxon>
        <taxon>Vitales</taxon>
        <taxon>Vitaceae</taxon>
        <taxon>Viteae</taxon>
        <taxon>Vitis</taxon>
    </lineage>
</organism>
<dbReference type="PANTHER" id="PTHR47592">
    <property type="entry name" value="PBF68 PROTEIN"/>
    <property type="match status" value="1"/>
</dbReference>
<accession>A0A438E4M8</accession>
<sequence>MVTNMKDWVVDSRATKHICGNRSAFTSYTTVDEGEKQVFMGDSRSTLVIGKGKVLLKLTFGKVLALSDVLHVPNIRWNLMSVSLLGKVGVRILFDSDKIVLTKNDEFVGKGYCI</sequence>
<evidence type="ECO:0000259" key="1">
    <source>
        <dbReference type="Pfam" id="PF22936"/>
    </source>
</evidence>
<dbReference type="Pfam" id="PF22936">
    <property type="entry name" value="Pol_BBD"/>
    <property type="match status" value="1"/>
</dbReference>
<feature type="domain" description="Retrovirus-related Pol polyprotein from transposon TNT 1-94-like beta-barrel" evidence="1">
    <location>
        <begin position="8"/>
        <end position="89"/>
    </location>
</feature>
<evidence type="ECO:0000313" key="3">
    <source>
        <dbReference type="Proteomes" id="UP000288805"/>
    </source>
</evidence>
<dbReference type="PANTHER" id="PTHR47592:SF27">
    <property type="entry name" value="OS08G0421700 PROTEIN"/>
    <property type="match status" value="1"/>
</dbReference>
<proteinExistence type="predicted"/>
<dbReference type="InterPro" id="IPR054722">
    <property type="entry name" value="PolX-like_BBD"/>
</dbReference>
<dbReference type="AlphaFoldDB" id="A0A438E4M8"/>
<dbReference type="EMBL" id="QGNW01001397">
    <property type="protein sequence ID" value="RVW42668.1"/>
    <property type="molecule type" value="Genomic_DNA"/>
</dbReference>
<comment type="caution">
    <text evidence="2">The sequence shown here is derived from an EMBL/GenBank/DDBJ whole genome shotgun (WGS) entry which is preliminary data.</text>
</comment>
<reference evidence="2 3" key="1">
    <citation type="journal article" date="2018" name="PLoS Genet.">
        <title>Population sequencing reveals clonal diversity and ancestral inbreeding in the grapevine cultivar Chardonnay.</title>
        <authorList>
            <person name="Roach M.J."/>
            <person name="Johnson D.L."/>
            <person name="Bohlmann J."/>
            <person name="van Vuuren H.J."/>
            <person name="Jones S.J."/>
            <person name="Pretorius I.S."/>
            <person name="Schmidt S.A."/>
            <person name="Borneman A.R."/>
        </authorList>
    </citation>
    <scope>NUCLEOTIDE SEQUENCE [LARGE SCALE GENOMIC DNA]</scope>
    <source>
        <strain evidence="3">cv. Chardonnay</strain>
        <tissue evidence="2">Leaf</tissue>
    </source>
</reference>
<name>A0A438E4M8_VITVI</name>
<protein>
    <submittedName>
        <fullName evidence="2">Retrovirus-related Pol polyprotein from transposon TNT 1-94</fullName>
    </submittedName>
</protein>
<gene>
    <name evidence="2" type="primary">POLX_1495</name>
    <name evidence="2" type="ORF">CK203_098300</name>
</gene>
<evidence type="ECO:0000313" key="2">
    <source>
        <dbReference type="EMBL" id="RVW42668.1"/>
    </source>
</evidence>
<dbReference type="Proteomes" id="UP000288805">
    <property type="component" value="Unassembled WGS sequence"/>
</dbReference>